<evidence type="ECO:0000313" key="3">
    <source>
        <dbReference type="Proteomes" id="UP000266677"/>
    </source>
</evidence>
<dbReference type="Proteomes" id="UP000266677">
    <property type="component" value="Unassembled WGS sequence"/>
</dbReference>
<evidence type="ECO:0000259" key="1">
    <source>
        <dbReference type="Pfam" id="PF13649"/>
    </source>
</evidence>
<dbReference type="Pfam" id="PF13649">
    <property type="entry name" value="Methyltransf_25"/>
    <property type="match status" value="1"/>
</dbReference>
<dbReference type="InterPro" id="IPR041698">
    <property type="entry name" value="Methyltransf_25"/>
</dbReference>
<sequence>MYRGHSRVQRTRPWSDRANRRTRRADYAVDVSDEDHAARDARHAIANALLGTSGTTRTRLNTADSERASRRWWDADAEQYHRTHAEFLGVDSPDGEFVWCPEGLHEGDMHLLGELAGRSILEIGCGSAPCARWLAGQGAHPVGLDISRGMLARGRAAMARGGPRAPLVQAGAEALPFRDESFDLACSAFGALPFVADSALVMREVARVLRPGGRWVFSVNHPMRWIFPDDPGPAGLTASIPYFDRTPYVEVDDSGAATYVEHHRTIGDRVREIVSAGLILTDIVEPDWPEWLDREWGQWSPLRGELFPGTAIFVTEKPRHAVPDKP</sequence>
<dbReference type="Gene3D" id="3.40.50.150">
    <property type="entry name" value="Vaccinia Virus protein VP39"/>
    <property type="match status" value="1"/>
</dbReference>
<name>A0A3A4K092_9NOCA</name>
<feature type="domain" description="Methyltransferase" evidence="1">
    <location>
        <begin position="120"/>
        <end position="213"/>
    </location>
</feature>
<protein>
    <submittedName>
        <fullName evidence="2">Class I SAM-dependent methyltransferase</fullName>
    </submittedName>
</protein>
<accession>A0A3A4K092</accession>
<dbReference type="EMBL" id="QZFU01000045">
    <property type="protein sequence ID" value="RJO69241.1"/>
    <property type="molecule type" value="Genomic_DNA"/>
</dbReference>
<keyword evidence="2" id="KW-0808">Transferase</keyword>
<dbReference type="OrthoDB" id="5566900at2"/>
<gene>
    <name evidence="2" type="ORF">D5S18_31830</name>
</gene>
<dbReference type="InterPro" id="IPR050508">
    <property type="entry name" value="Methyltransf_Superfamily"/>
</dbReference>
<keyword evidence="3" id="KW-1185">Reference proteome</keyword>
<comment type="caution">
    <text evidence="2">The sequence shown here is derived from an EMBL/GenBank/DDBJ whole genome shotgun (WGS) entry which is preliminary data.</text>
</comment>
<proteinExistence type="predicted"/>
<dbReference type="GO" id="GO:0032259">
    <property type="term" value="P:methylation"/>
    <property type="evidence" value="ECO:0007669"/>
    <property type="project" value="UniProtKB-KW"/>
</dbReference>
<keyword evidence="2" id="KW-0489">Methyltransferase</keyword>
<dbReference type="CDD" id="cd02440">
    <property type="entry name" value="AdoMet_MTases"/>
    <property type="match status" value="1"/>
</dbReference>
<evidence type="ECO:0000313" key="2">
    <source>
        <dbReference type="EMBL" id="RJO69241.1"/>
    </source>
</evidence>
<reference evidence="2 3" key="1">
    <citation type="submission" date="2018-09" db="EMBL/GenBank/DDBJ databases">
        <title>YIM PH21274 draft genome.</title>
        <authorList>
            <person name="Miao C."/>
        </authorList>
    </citation>
    <scope>NUCLEOTIDE SEQUENCE [LARGE SCALE GENOMIC DNA]</scope>
    <source>
        <strain evidence="2 3">YIM PH 21724</strain>
    </source>
</reference>
<dbReference type="GO" id="GO:0008168">
    <property type="term" value="F:methyltransferase activity"/>
    <property type="evidence" value="ECO:0007669"/>
    <property type="project" value="UniProtKB-KW"/>
</dbReference>
<organism evidence="2 3">
    <name type="scientific">Nocardia panacis</name>
    <dbReference type="NCBI Taxonomy" id="2340916"/>
    <lineage>
        <taxon>Bacteria</taxon>
        <taxon>Bacillati</taxon>
        <taxon>Actinomycetota</taxon>
        <taxon>Actinomycetes</taxon>
        <taxon>Mycobacteriales</taxon>
        <taxon>Nocardiaceae</taxon>
        <taxon>Nocardia</taxon>
    </lineage>
</organism>
<dbReference type="PANTHER" id="PTHR42912">
    <property type="entry name" value="METHYLTRANSFERASE"/>
    <property type="match status" value="1"/>
</dbReference>
<dbReference type="AlphaFoldDB" id="A0A3A4K092"/>
<dbReference type="InterPro" id="IPR029063">
    <property type="entry name" value="SAM-dependent_MTases_sf"/>
</dbReference>
<dbReference type="SUPFAM" id="SSF53335">
    <property type="entry name" value="S-adenosyl-L-methionine-dependent methyltransferases"/>
    <property type="match status" value="1"/>
</dbReference>
<dbReference type="PANTHER" id="PTHR42912:SF93">
    <property type="entry name" value="N6-ADENOSINE-METHYLTRANSFERASE TMT1A"/>
    <property type="match status" value="1"/>
</dbReference>